<dbReference type="EMBL" id="SDWS01000003">
    <property type="protein sequence ID" value="RYB91582.1"/>
    <property type="molecule type" value="Genomic_DNA"/>
</dbReference>
<dbReference type="OrthoDB" id="4629244at2"/>
<dbReference type="InterPro" id="IPR010982">
    <property type="entry name" value="Lambda_DNA-bd_dom_sf"/>
</dbReference>
<evidence type="ECO:0000313" key="3">
    <source>
        <dbReference type="Proteomes" id="UP000291838"/>
    </source>
</evidence>
<dbReference type="CDD" id="cd00093">
    <property type="entry name" value="HTH_XRE"/>
    <property type="match status" value="1"/>
</dbReference>
<dbReference type="SMART" id="SM00530">
    <property type="entry name" value="HTH_XRE"/>
    <property type="match status" value="1"/>
</dbReference>
<evidence type="ECO:0000313" key="2">
    <source>
        <dbReference type="EMBL" id="RYB91582.1"/>
    </source>
</evidence>
<dbReference type="InterPro" id="IPR001387">
    <property type="entry name" value="Cro/C1-type_HTH"/>
</dbReference>
<dbReference type="PROSITE" id="PS50943">
    <property type="entry name" value="HTH_CROC1"/>
    <property type="match status" value="1"/>
</dbReference>
<keyword evidence="3" id="KW-1185">Reference proteome</keyword>
<gene>
    <name evidence="2" type="ORF">EUA06_09775</name>
</gene>
<accession>A0A4V1RKA3</accession>
<dbReference type="AlphaFoldDB" id="A0A4V1RKA3"/>
<dbReference type="Pfam" id="PF13560">
    <property type="entry name" value="HTH_31"/>
    <property type="match status" value="1"/>
</dbReference>
<dbReference type="Gene3D" id="1.10.260.40">
    <property type="entry name" value="lambda repressor-like DNA-binding domains"/>
    <property type="match status" value="1"/>
</dbReference>
<proteinExistence type="predicted"/>
<dbReference type="SUPFAM" id="SSF47413">
    <property type="entry name" value="lambda repressor-like DNA-binding domains"/>
    <property type="match status" value="1"/>
</dbReference>
<sequence>MTNKSETLAEVVARARTAKGLSTRQLASEIGIDQSNIVRLEQGSVAEPKPTVLEGLARVLDLELADLYALAGYTKPTELPAFTPYLRSKFTDLPPQARAELAQSFNAIATKYGYDAGGPAPGQDEN</sequence>
<protein>
    <submittedName>
        <fullName evidence="2">XRE family transcriptional regulator</fullName>
    </submittedName>
</protein>
<dbReference type="GO" id="GO:0003677">
    <property type="term" value="F:DNA binding"/>
    <property type="evidence" value="ECO:0007669"/>
    <property type="project" value="InterPro"/>
</dbReference>
<feature type="domain" description="HTH cro/C1-type" evidence="1">
    <location>
        <begin position="12"/>
        <end position="67"/>
    </location>
</feature>
<dbReference type="Proteomes" id="UP000291838">
    <property type="component" value="Unassembled WGS sequence"/>
</dbReference>
<evidence type="ECO:0000259" key="1">
    <source>
        <dbReference type="PROSITE" id="PS50943"/>
    </source>
</evidence>
<reference evidence="2 3" key="1">
    <citation type="submission" date="2019-01" db="EMBL/GenBank/DDBJ databases">
        <title>Novel species of Nocardioides.</title>
        <authorList>
            <person name="Liu Q."/>
            <person name="Xin Y.-H."/>
        </authorList>
    </citation>
    <scope>NUCLEOTIDE SEQUENCE [LARGE SCALE GENOMIC DNA]</scope>
    <source>
        <strain evidence="2 3">HLT3-15</strain>
    </source>
</reference>
<dbReference type="RefSeq" id="WP_129475011.1">
    <property type="nucleotide sequence ID" value="NZ_SDWS01000003.1"/>
</dbReference>
<organism evidence="2 3">
    <name type="scientific">Nocardioides glacieisoli</name>
    <dbReference type="NCBI Taxonomy" id="1168730"/>
    <lineage>
        <taxon>Bacteria</taxon>
        <taxon>Bacillati</taxon>
        <taxon>Actinomycetota</taxon>
        <taxon>Actinomycetes</taxon>
        <taxon>Propionibacteriales</taxon>
        <taxon>Nocardioidaceae</taxon>
        <taxon>Nocardioides</taxon>
    </lineage>
</organism>
<name>A0A4V1RKA3_9ACTN</name>
<comment type="caution">
    <text evidence="2">The sequence shown here is derived from an EMBL/GenBank/DDBJ whole genome shotgun (WGS) entry which is preliminary data.</text>
</comment>